<dbReference type="Proteomes" id="UP000320475">
    <property type="component" value="Unassembled WGS sequence"/>
</dbReference>
<dbReference type="SMART" id="SM00355">
    <property type="entry name" value="ZnF_C2H2"/>
    <property type="match status" value="3"/>
</dbReference>
<organism evidence="9 10">
    <name type="scientific">Synchytrium endobioticum</name>
    <dbReference type="NCBI Taxonomy" id="286115"/>
    <lineage>
        <taxon>Eukaryota</taxon>
        <taxon>Fungi</taxon>
        <taxon>Fungi incertae sedis</taxon>
        <taxon>Chytridiomycota</taxon>
        <taxon>Chytridiomycota incertae sedis</taxon>
        <taxon>Chytridiomycetes</taxon>
        <taxon>Synchytriales</taxon>
        <taxon>Synchytriaceae</taxon>
        <taxon>Synchytrium</taxon>
    </lineage>
</organism>
<proteinExistence type="predicted"/>
<dbReference type="OrthoDB" id="3269380at2759"/>
<evidence type="ECO:0000256" key="4">
    <source>
        <dbReference type="ARBA" id="ARBA00022833"/>
    </source>
</evidence>
<comment type="caution">
    <text evidence="9">The sequence shown here is derived from an EMBL/GenBank/DDBJ whole genome shotgun (WGS) entry which is preliminary data.</text>
</comment>
<dbReference type="InterPro" id="IPR013087">
    <property type="entry name" value="Znf_C2H2_type"/>
</dbReference>
<evidence type="ECO:0000313" key="10">
    <source>
        <dbReference type="Proteomes" id="UP000317494"/>
    </source>
</evidence>
<sequence>MSSMMPPPSMPPPQERRQSLIPLCTPLDFSALLASRRRSSFSLGLWGSLGSIDEPVIQTVNSSPTHSTWSFTTPASPPPPPPLFNNNNNNHYGPYKSITYRPGKLNPLSTSINNSNCNSHVAMPCTSVAFDGNQDQNDHQHTITCCSTTFSTVVDYFDHVNHAHPQQQTPHTDPLGNDDIDDQDSDTPDKSDRTWNRLVVNLIADDEPPMVGPPPPRHSSGDTHIRRVSAQFDAMRLDKPYQECLSSLRLASDEMQRDDFLESVFDSDDDENLPLIIKDEPVSPAISTSTITTTAVSLKTPPDSGSDENDDDTMYVPMMKRAREPSLIVTENKKQKSDEWHAGGLVGAPSNNINNKSRTDHCMVMSASNTNAMIEADYNSFIHQQQQQQLAAARAAQMILTHQYVQSPQPAHQLFDVSNHTMSPAALHAPHYQSNVMMPASVLSQVPSILSPNYSDSLSASPRQTCDADDGELDDALGELDDEWMPPYQIPVRPGSAPPVQIAAPGTESIVATRGRAIERIRSQQTSAKSLSLVRSVSPGSRMTETKGGTVIVSVKRENGATSPKRLYRCPKPYCSKVYKNSNGLKYHLERGQCEADNSDADEGLPEDIRIAVRPYYCRAEGCGKRYKNLNGLKYHAKVAHPGVDFKSRIKGHLPPFQ</sequence>
<evidence type="ECO:0000313" key="11">
    <source>
        <dbReference type="Proteomes" id="UP000320475"/>
    </source>
</evidence>
<accession>A0A507DTN8</accession>
<feature type="compositionally biased region" description="Acidic residues" evidence="6">
    <location>
        <begin position="176"/>
        <end position="186"/>
    </location>
</feature>
<dbReference type="EMBL" id="QEAM01000003">
    <property type="protein sequence ID" value="TPX51620.1"/>
    <property type="molecule type" value="Genomic_DNA"/>
</dbReference>
<dbReference type="GO" id="GO:0008270">
    <property type="term" value="F:zinc ion binding"/>
    <property type="evidence" value="ECO:0007669"/>
    <property type="project" value="UniProtKB-KW"/>
</dbReference>
<protein>
    <recommendedName>
        <fullName evidence="7">C2H2-type domain-containing protein</fullName>
    </recommendedName>
</protein>
<evidence type="ECO:0000256" key="1">
    <source>
        <dbReference type="ARBA" id="ARBA00022723"/>
    </source>
</evidence>
<dbReference type="STRING" id="286115.A0A507DTN8"/>
<evidence type="ECO:0000313" key="9">
    <source>
        <dbReference type="EMBL" id="TPX54906.1"/>
    </source>
</evidence>
<dbReference type="Proteomes" id="UP000317494">
    <property type="component" value="Unassembled WGS sequence"/>
</dbReference>
<feature type="region of interest" description="Disordered" evidence="6">
    <location>
        <begin position="164"/>
        <end position="194"/>
    </location>
</feature>
<gene>
    <name evidence="8" type="ORF">SeLEV6574_g00220</name>
    <name evidence="9" type="ORF">SeMB42_g00126</name>
</gene>
<dbReference type="PROSITE" id="PS00028">
    <property type="entry name" value="ZINC_FINGER_C2H2_1"/>
    <property type="match status" value="1"/>
</dbReference>
<dbReference type="PANTHER" id="PTHR23057">
    <property type="entry name" value="JUXTAPOSED WITH ANOTHER ZINC FINGER PROTEIN 1"/>
    <property type="match status" value="1"/>
</dbReference>
<dbReference type="AlphaFoldDB" id="A0A507DTN8"/>
<evidence type="ECO:0000256" key="5">
    <source>
        <dbReference type="PROSITE-ProRule" id="PRU00042"/>
    </source>
</evidence>
<keyword evidence="1" id="KW-0479">Metal-binding</keyword>
<dbReference type="InterPro" id="IPR051580">
    <property type="entry name" value="ZnF-Chromatin_assoc"/>
</dbReference>
<name>A0A507DTN8_9FUNG</name>
<keyword evidence="2" id="KW-0677">Repeat</keyword>
<evidence type="ECO:0000313" key="8">
    <source>
        <dbReference type="EMBL" id="TPX51620.1"/>
    </source>
</evidence>
<evidence type="ECO:0000256" key="2">
    <source>
        <dbReference type="ARBA" id="ARBA00022737"/>
    </source>
</evidence>
<keyword evidence="3 5" id="KW-0863">Zinc-finger</keyword>
<dbReference type="VEuPathDB" id="FungiDB:SeMB42_g00126"/>
<dbReference type="PROSITE" id="PS50157">
    <property type="entry name" value="ZINC_FINGER_C2H2_2"/>
    <property type="match status" value="1"/>
</dbReference>
<dbReference type="SUPFAM" id="SSF57667">
    <property type="entry name" value="beta-beta-alpha zinc fingers"/>
    <property type="match status" value="1"/>
</dbReference>
<dbReference type="InterPro" id="IPR036236">
    <property type="entry name" value="Znf_C2H2_sf"/>
</dbReference>
<evidence type="ECO:0000259" key="7">
    <source>
        <dbReference type="PROSITE" id="PS50157"/>
    </source>
</evidence>
<dbReference type="Gene3D" id="3.30.160.60">
    <property type="entry name" value="Classic Zinc Finger"/>
    <property type="match status" value="1"/>
</dbReference>
<reference evidence="10 11" key="1">
    <citation type="journal article" date="2019" name="Sci. Rep.">
        <title>Comparative genomics of chytrid fungi reveal insights into the obligate biotrophic and pathogenic lifestyle of Synchytrium endobioticum.</title>
        <authorList>
            <person name="van de Vossenberg B.T.L.H."/>
            <person name="Warris S."/>
            <person name="Nguyen H.D.T."/>
            <person name="van Gent-Pelzer M.P.E."/>
            <person name="Joly D.L."/>
            <person name="van de Geest H.C."/>
            <person name="Bonants P.J.M."/>
            <person name="Smith D.S."/>
            <person name="Levesque C.A."/>
            <person name="van der Lee T.A.J."/>
        </authorList>
    </citation>
    <scope>NUCLEOTIDE SEQUENCE [LARGE SCALE GENOMIC DNA]</scope>
    <source>
        <strain evidence="8 11">LEV6574</strain>
        <strain evidence="9 10">MB42</strain>
    </source>
</reference>
<evidence type="ECO:0000256" key="6">
    <source>
        <dbReference type="SAM" id="MobiDB-lite"/>
    </source>
</evidence>
<keyword evidence="10" id="KW-1185">Reference proteome</keyword>
<dbReference type="PANTHER" id="PTHR23057:SF0">
    <property type="entry name" value="JUXTAPOSED WITH ANOTHER ZINC FINGER PROTEIN 1"/>
    <property type="match status" value="1"/>
</dbReference>
<evidence type="ECO:0000256" key="3">
    <source>
        <dbReference type="ARBA" id="ARBA00022771"/>
    </source>
</evidence>
<feature type="domain" description="C2H2-type" evidence="7">
    <location>
        <begin position="616"/>
        <end position="646"/>
    </location>
</feature>
<keyword evidence="4" id="KW-0862">Zinc</keyword>
<dbReference type="EMBL" id="QEAN01000002">
    <property type="protein sequence ID" value="TPX54906.1"/>
    <property type="molecule type" value="Genomic_DNA"/>
</dbReference>
<dbReference type="GO" id="GO:0005634">
    <property type="term" value="C:nucleus"/>
    <property type="evidence" value="ECO:0007669"/>
    <property type="project" value="TreeGrafter"/>
</dbReference>